<protein>
    <submittedName>
        <fullName evidence="1">Uncharacterized protein</fullName>
    </submittedName>
</protein>
<sequence>MVPSSLKVLRHLVSSPCRTLARTEPYAEVIPGSRIPNYDNMYLAITMSVLTKDGQGTRI</sequence>
<evidence type="ECO:0000313" key="1">
    <source>
        <dbReference type="EMBL" id="KAH3819156.1"/>
    </source>
</evidence>
<reference evidence="1" key="1">
    <citation type="journal article" date="2019" name="bioRxiv">
        <title>The Genome of the Zebra Mussel, Dreissena polymorpha: A Resource for Invasive Species Research.</title>
        <authorList>
            <person name="McCartney M.A."/>
            <person name="Auch B."/>
            <person name="Kono T."/>
            <person name="Mallez S."/>
            <person name="Zhang Y."/>
            <person name="Obille A."/>
            <person name="Becker A."/>
            <person name="Abrahante J.E."/>
            <person name="Garbe J."/>
            <person name="Badalamenti J.P."/>
            <person name="Herman A."/>
            <person name="Mangelson H."/>
            <person name="Liachko I."/>
            <person name="Sullivan S."/>
            <person name="Sone E.D."/>
            <person name="Koren S."/>
            <person name="Silverstein K.A.T."/>
            <person name="Beckman K.B."/>
            <person name="Gohl D.M."/>
        </authorList>
    </citation>
    <scope>NUCLEOTIDE SEQUENCE</scope>
    <source>
        <strain evidence="1">Duluth1</strain>
        <tissue evidence="1">Whole animal</tissue>
    </source>
</reference>
<accession>A0A9D4JP01</accession>
<dbReference type="EMBL" id="JAIWYP010000005">
    <property type="protein sequence ID" value="KAH3819156.1"/>
    <property type="molecule type" value="Genomic_DNA"/>
</dbReference>
<gene>
    <name evidence="1" type="ORF">DPMN_120889</name>
</gene>
<dbReference type="Proteomes" id="UP000828390">
    <property type="component" value="Unassembled WGS sequence"/>
</dbReference>
<reference evidence="1" key="2">
    <citation type="submission" date="2020-11" db="EMBL/GenBank/DDBJ databases">
        <authorList>
            <person name="McCartney M.A."/>
            <person name="Auch B."/>
            <person name="Kono T."/>
            <person name="Mallez S."/>
            <person name="Becker A."/>
            <person name="Gohl D.M."/>
            <person name="Silverstein K.A.T."/>
            <person name="Koren S."/>
            <person name="Bechman K.B."/>
            <person name="Herman A."/>
            <person name="Abrahante J.E."/>
            <person name="Garbe J."/>
        </authorList>
    </citation>
    <scope>NUCLEOTIDE SEQUENCE</scope>
    <source>
        <strain evidence="1">Duluth1</strain>
        <tissue evidence="1">Whole animal</tissue>
    </source>
</reference>
<name>A0A9D4JP01_DREPO</name>
<evidence type="ECO:0000313" key="2">
    <source>
        <dbReference type="Proteomes" id="UP000828390"/>
    </source>
</evidence>
<comment type="caution">
    <text evidence="1">The sequence shown here is derived from an EMBL/GenBank/DDBJ whole genome shotgun (WGS) entry which is preliminary data.</text>
</comment>
<organism evidence="1 2">
    <name type="scientific">Dreissena polymorpha</name>
    <name type="common">Zebra mussel</name>
    <name type="synonym">Mytilus polymorpha</name>
    <dbReference type="NCBI Taxonomy" id="45954"/>
    <lineage>
        <taxon>Eukaryota</taxon>
        <taxon>Metazoa</taxon>
        <taxon>Spiralia</taxon>
        <taxon>Lophotrochozoa</taxon>
        <taxon>Mollusca</taxon>
        <taxon>Bivalvia</taxon>
        <taxon>Autobranchia</taxon>
        <taxon>Heteroconchia</taxon>
        <taxon>Euheterodonta</taxon>
        <taxon>Imparidentia</taxon>
        <taxon>Neoheterodontei</taxon>
        <taxon>Myida</taxon>
        <taxon>Dreissenoidea</taxon>
        <taxon>Dreissenidae</taxon>
        <taxon>Dreissena</taxon>
    </lineage>
</organism>
<proteinExistence type="predicted"/>
<dbReference type="AlphaFoldDB" id="A0A9D4JP01"/>
<keyword evidence="2" id="KW-1185">Reference proteome</keyword>